<dbReference type="Proteomes" id="UP000472260">
    <property type="component" value="Unassembled WGS sequence"/>
</dbReference>
<keyword evidence="2" id="KW-1185">Reference proteome</keyword>
<accession>A0A671NWV4</accession>
<dbReference type="InterPro" id="IPR021748">
    <property type="entry name" value="DUF3314"/>
</dbReference>
<protein>
    <submittedName>
        <fullName evidence="1">Si:ch211-214c7.5</fullName>
    </submittedName>
</protein>
<dbReference type="Ensembl" id="ENSSANT00000052560.1">
    <property type="protein sequence ID" value="ENSSANP00000049439.1"/>
    <property type="gene ID" value="ENSSANG00000024844.1"/>
</dbReference>
<dbReference type="Pfam" id="PF11771">
    <property type="entry name" value="DUF3314"/>
    <property type="match status" value="1"/>
</dbReference>
<organism evidence="1 2">
    <name type="scientific">Sinocyclocheilus anshuiensis</name>
    <dbReference type="NCBI Taxonomy" id="1608454"/>
    <lineage>
        <taxon>Eukaryota</taxon>
        <taxon>Metazoa</taxon>
        <taxon>Chordata</taxon>
        <taxon>Craniata</taxon>
        <taxon>Vertebrata</taxon>
        <taxon>Euteleostomi</taxon>
        <taxon>Actinopterygii</taxon>
        <taxon>Neopterygii</taxon>
        <taxon>Teleostei</taxon>
        <taxon>Ostariophysi</taxon>
        <taxon>Cypriniformes</taxon>
        <taxon>Cyprinidae</taxon>
        <taxon>Cyprininae</taxon>
        <taxon>Sinocyclocheilus</taxon>
    </lineage>
</organism>
<dbReference type="PANTHER" id="PTHR36292">
    <property type="entry name" value="UPF0575 PROTEIN C19ORF67"/>
    <property type="match status" value="1"/>
</dbReference>
<evidence type="ECO:0000313" key="1">
    <source>
        <dbReference type="Ensembl" id="ENSSANP00000049439.1"/>
    </source>
</evidence>
<reference evidence="1" key="2">
    <citation type="submission" date="2025-09" db="UniProtKB">
        <authorList>
            <consortium name="Ensembl"/>
        </authorList>
    </citation>
    <scope>IDENTIFICATION</scope>
</reference>
<dbReference type="AlphaFoldDB" id="A0A671NWV4"/>
<sequence>MANTEHGELKSLCEENEAAQSLTEVGTEKVNAMAPSFGDERCFSTKGAGNSSSCQDKRMMDEKISPSERQLKYLLNKADEFQTQLSWSRDCLQNYGFEPTYLLFVSHRLEQLVLLYASFSFFSLKESDPLSISHFYIGQCQIDNMKLSISRYCCPTPFLASASTGLYKRMRWNVEQEIEGEGEGQTYDSAEFYFLCCEDVIEAADDKDGEGRVERIWSIVRWVQTHPDPETEDITDCEEPSSCTSTDCLLGVLLSQETCGSFDIFFKKS</sequence>
<reference evidence="1" key="1">
    <citation type="submission" date="2025-08" db="UniProtKB">
        <authorList>
            <consortium name="Ensembl"/>
        </authorList>
    </citation>
    <scope>IDENTIFICATION</scope>
</reference>
<dbReference type="PANTHER" id="PTHR36292:SF1">
    <property type="entry name" value="UPF0575 PROTEIN C19ORF67"/>
    <property type="match status" value="1"/>
</dbReference>
<name>A0A671NWV4_9TELE</name>
<proteinExistence type="predicted"/>
<evidence type="ECO:0000313" key="2">
    <source>
        <dbReference type="Proteomes" id="UP000472260"/>
    </source>
</evidence>